<accession>G7KII6</accession>
<organism evidence="1 3">
    <name type="scientific">Medicago truncatula</name>
    <name type="common">Barrel medic</name>
    <name type="synonym">Medicago tribuloides</name>
    <dbReference type="NCBI Taxonomy" id="3880"/>
    <lineage>
        <taxon>Eukaryota</taxon>
        <taxon>Viridiplantae</taxon>
        <taxon>Streptophyta</taxon>
        <taxon>Embryophyta</taxon>
        <taxon>Tracheophyta</taxon>
        <taxon>Spermatophyta</taxon>
        <taxon>Magnoliopsida</taxon>
        <taxon>eudicotyledons</taxon>
        <taxon>Gunneridae</taxon>
        <taxon>Pentapetalae</taxon>
        <taxon>rosids</taxon>
        <taxon>fabids</taxon>
        <taxon>Fabales</taxon>
        <taxon>Fabaceae</taxon>
        <taxon>Papilionoideae</taxon>
        <taxon>50 kb inversion clade</taxon>
        <taxon>NPAAA clade</taxon>
        <taxon>Hologalegina</taxon>
        <taxon>IRL clade</taxon>
        <taxon>Trifolieae</taxon>
        <taxon>Medicago</taxon>
    </lineage>
</organism>
<dbReference type="PaxDb" id="3880-AES76206"/>
<protein>
    <submittedName>
        <fullName evidence="1 2">Uncharacterized protein</fullName>
    </submittedName>
</protein>
<dbReference type="EMBL" id="CM001222">
    <property type="protein sequence ID" value="AES76206.1"/>
    <property type="molecule type" value="Genomic_DNA"/>
</dbReference>
<gene>
    <name evidence="1" type="ordered locus">MTR_6g072980</name>
</gene>
<dbReference type="HOGENOM" id="CLU_2124768_0_0_1"/>
<sequence>MTVLFCLELHEAGCTWISFPNRSEEIPDWFEHRSMGNAISFWFSKEIPTITCIFLLPRSALFPKFNLFLNDKEIDILECSFLCDDDYDYDDLVPRYAYRREDLLYSGGVAQFCG</sequence>
<name>G7KII6_MEDTR</name>
<reference evidence="2" key="3">
    <citation type="submission" date="2015-04" db="UniProtKB">
        <authorList>
            <consortium name="EnsemblPlants"/>
        </authorList>
    </citation>
    <scope>IDENTIFICATION</scope>
    <source>
        <strain evidence="2">cv. Jemalong A17</strain>
    </source>
</reference>
<dbReference type="AlphaFoldDB" id="G7KII6"/>
<evidence type="ECO:0000313" key="1">
    <source>
        <dbReference type="EMBL" id="AES76206.1"/>
    </source>
</evidence>
<reference evidence="1 3" key="2">
    <citation type="journal article" date="2014" name="BMC Genomics">
        <title>An improved genome release (version Mt4.0) for the model legume Medicago truncatula.</title>
        <authorList>
            <person name="Tang H."/>
            <person name="Krishnakumar V."/>
            <person name="Bidwell S."/>
            <person name="Rosen B."/>
            <person name="Chan A."/>
            <person name="Zhou S."/>
            <person name="Gentzbittel L."/>
            <person name="Childs K.L."/>
            <person name="Yandell M."/>
            <person name="Gundlach H."/>
            <person name="Mayer K.F."/>
            <person name="Schwartz D.C."/>
            <person name="Town C.D."/>
        </authorList>
    </citation>
    <scope>GENOME REANNOTATION</scope>
    <source>
        <strain evidence="2 3">cv. Jemalong A17</strain>
    </source>
</reference>
<evidence type="ECO:0000313" key="3">
    <source>
        <dbReference type="Proteomes" id="UP000002051"/>
    </source>
</evidence>
<reference evidence="1 3" key="1">
    <citation type="journal article" date="2011" name="Nature">
        <title>The Medicago genome provides insight into the evolution of rhizobial symbioses.</title>
        <authorList>
            <person name="Young N.D."/>
            <person name="Debelle F."/>
            <person name="Oldroyd G.E."/>
            <person name="Geurts R."/>
            <person name="Cannon S.B."/>
            <person name="Udvardi M.K."/>
            <person name="Benedito V.A."/>
            <person name="Mayer K.F."/>
            <person name="Gouzy J."/>
            <person name="Schoof H."/>
            <person name="Van de Peer Y."/>
            <person name="Proost S."/>
            <person name="Cook D.R."/>
            <person name="Meyers B.C."/>
            <person name="Spannagl M."/>
            <person name="Cheung F."/>
            <person name="De Mita S."/>
            <person name="Krishnakumar V."/>
            <person name="Gundlach H."/>
            <person name="Zhou S."/>
            <person name="Mudge J."/>
            <person name="Bharti A.K."/>
            <person name="Murray J.D."/>
            <person name="Naoumkina M.A."/>
            <person name="Rosen B."/>
            <person name="Silverstein K.A."/>
            <person name="Tang H."/>
            <person name="Rombauts S."/>
            <person name="Zhao P.X."/>
            <person name="Zhou P."/>
            <person name="Barbe V."/>
            <person name="Bardou P."/>
            <person name="Bechner M."/>
            <person name="Bellec A."/>
            <person name="Berger A."/>
            <person name="Berges H."/>
            <person name="Bidwell S."/>
            <person name="Bisseling T."/>
            <person name="Choisne N."/>
            <person name="Couloux A."/>
            <person name="Denny R."/>
            <person name="Deshpande S."/>
            <person name="Dai X."/>
            <person name="Doyle J.J."/>
            <person name="Dudez A.M."/>
            <person name="Farmer A.D."/>
            <person name="Fouteau S."/>
            <person name="Franken C."/>
            <person name="Gibelin C."/>
            <person name="Gish J."/>
            <person name="Goldstein S."/>
            <person name="Gonzalez A.J."/>
            <person name="Green P.J."/>
            <person name="Hallab A."/>
            <person name="Hartog M."/>
            <person name="Hua A."/>
            <person name="Humphray S.J."/>
            <person name="Jeong D.H."/>
            <person name="Jing Y."/>
            <person name="Jocker A."/>
            <person name="Kenton S.M."/>
            <person name="Kim D.J."/>
            <person name="Klee K."/>
            <person name="Lai H."/>
            <person name="Lang C."/>
            <person name="Lin S."/>
            <person name="Macmil S.L."/>
            <person name="Magdelenat G."/>
            <person name="Matthews L."/>
            <person name="McCorrison J."/>
            <person name="Monaghan E.L."/>
            <person name="Mun J.H."/>
            <person name="Najar F.Z."/>
            <person name="Nicholson C."/>
            <person name="Noirot C."/>
            <person name="O'Bleness M."/>
            <person name="Paule C.R."/>
            <person name="Poulain J."/>
            <person name="Prion F."/>
            <person name="Qin B."/>
            <person name="Qu C."/>
            <person name="Retzel E.F."/>
            <person name="Riddle C."/>
            <person name="Sallet E."/>
            <person name="Samain S."/>
            <person name="Samson N."/>
            <person name="Sanders I."/>
            <person name="Saurat O."/>
            <person name="Scarpelli C."/>
            <person name="Schiex T."/>
            <person name="Segurens B."/>
            <person name="Severin A.J."/>
            <person name="Sherrier D.J."/>
            <person name="Shi R."/>
            <person name="Sims S."/>
            <person name="Singer S.R."/>
            <person name="Sinharoy S."/>
            <person name="Sterck L."/>
            <person name="Viollet A."/>
            <person name="Wang B.B."/>
            <person name="Wang K."/>
            <person name="Wang M."/>
            <person name="Wang X."/>
            <person name="Warfsmann J."/>
            <person name="Weissenbach J."/>
            <person name="White D.D."/>
            <person name="White J.D."/>
            <person name="Wiley G.B."/>
            <person name="Wincker P."/>
            <person name="Xing Y."/>
            <person name="Yang L."/>
            <person name="Yao Z."/>
            <person name="Ying F."/>
            <person name="Zhai J."/>
            <person name="Zhou L."/>
            <person name="Zuber A."/>
            <person name="Denarie J."/>
            <person name="Dixon R.A."/>
            <person name="May G.D."/>
            <person name="Schwartz D.C."/>
            <person name="Rogers J."/>
            <person name="Quetier F."/>
            <person name="Town C.D."/>
            <person name="Roe B.A."/>
        </authorList>
    </citation>
    <scope>NUCLEOTIDE SEQUENCE [LARGE SCALE GENOMIC DNA]</scope>
    <source>
        <strain evidence="1">A17</strain>
        <strain evidence="2 3">cv. Jemalong A17</strain>
    </source>
</reference>
<evidence type="ECO:0000313" key="2">
    <source>
        <dbReference type="EnsemblPlants" id="AES76206"/>
    </source>
</evidence>
<dbReference type="EnsemblPlants" id="AES76206">
    <property type="protein sequence ID" value="AES76206"/>
    <property type="gene ID" value="MTR_6g072980"/>
</dbReference>
<dbReference type="Proteomes" id="UP000002051">
    <property type="component" value="Chromosome 6"/>
</dbReference>
<keyword evidence="3" id="KW-1185">Reference proteome</keyword>
<proteinExistence type="predicted"/>